<dbReference type="SUPFAM" id="SSF53067">
    <property type="entry name" value="Actin-like ATPase domain"/>
    <property type="match status" value="2"/>
</dbReference>
<accession>A0A6N3T1Y0</accession>
<dbReference type="PANTHER" id="PTHR43190:SF3">
    <property type="entry name" value="N-ACETYL-D-GLUCOSAMINE KINASE"/>
    <property type="match status" value="1"/>
</dbReference>
<reference evidence="4 6" key="2">
    <citation type="submission" date="2019-07" db="EMBL/GenBank/DDBJ databases">
        <title>Whole genome shotgun sequence of Acetobacter indonesiensis NBRC 16471.</title>
        <authorList>
            <person name="Hosoyama A."/>
            <person name="Uohara A."/>
            <person name="Ohji S."/>
            <person name="Ichikawa N."/>
        </authorList>
    </citation>
    <scope>NUCLEOTIDE SEQUENCE [LARGE SCALE GENOMIC DNA]</scope>
    <source>
        <strain evidence="4 6">NBRC 16471</strain>
    </source>
</reference>
<evidence type="ECO:0000313" key="3">
    <source>
        <dbReference type="EMBL" id="GAN64335.1"/>
    </source>
</evidence>
<protein>
    <submittedName>
        <fullName evidence="4">N-acetylglucosamine kinase</fullName>
    </submittedName>
</protein>
<dbReference type="Pfam" id="PF01869">
    <property type="entry name" value="BcrAD_BadFG"/>
    <property type="match status" value="1"/>
</dbReference>
<dbReference type="PANTHER" id="PTHR43190">
    <property type="entry name" value="N-ACETYL-D-GLUCOSAMINE KINASE"/>
    <property type="match status" value="1"/>
</dbReference>
<dbReference type="EMBL" id="BAMW01000057">
    <property type="protein sequence ID" value="GAN64335.1"/>
    <property type="molecule type" value="Genomic_DNA"/>
</dbReference>
<feature type="domain" description="ATPase BadF/BadG/BcrA/BcrD type" evidence="2">
    <location>
        <begin position="25"/>
        <end position="287"/>
    </location>
</feature>
<keyword evidence="4" id="KW-0808">Transferase</keyword>
<dbReference type="CDD" id="cd24007">
    <property type="entry name" value="ASKHA_NBD_eukNAGK-like"/>
    <property type="match status" value="1"/>
</dbReference>
<name>A0A6N3T1Y0_9PROT</name>
<reference evidence="3 5" key="1">
    <citation type="submission" date="2012-11" db="EMBL/GenBank/DDBJ databases">
        <title>Whole genome sequence of Acetobacter indonesiensis 5H-1.</title>
        <authorList>
            <person name="Azuma Y."/>
            <person name="Higashiura N."/>
            <person name="Hirakawa H."/>
            <person name="Matsushita K."/>
        </authorList>
    </citation>
    <scope>NUCLEOTIDE SEQUENCE [LARGE SCALE GENOMIC DNA]</scope>
    <source>
        <strain evidence="3 5">5H-1</strain>
    </source>
</reference>
<dbReference type="Proteomes" id="UP000321104">
    <property type="component" value="Unassembled WGS sequence"/>
</dbReference>
<dbReference type="InterPro" id="IPR043129">
    <property type="entry name" value="ATPase_NBD"/>
</dbReference>
<sequence length="361" mass="37047">MTDSPASLSPAFVPAAWSVPAVLAVDGGGTKTAAVRVAQDGQIQGYYTTSGSNPFDQPDWQQILSDLVLPLSTGVQAAAFGLAGYGENRALGQTIRTHLHTLCPDGTLSLSLSNDVDMACTGAFAGNAGVLLLSGTGSMAWAHDGNGNTARVGGWGGTFGDEGSAYWIGRTALQFICQALDGRKPEAVGFAQAVCTHMGWPTTAPAAMDALLGWHAEQPRPRSAVAQCARLVDELAEAGCVQATALLKDAAAQLAAHIHTARARLGGDTLPWSYAGSVFNSPRIRAELTALCGAPQLPILAPLGGGVLRAARQAGWSIDSQWIATLAQSLKNLPSSHPVHPPPVGRNNAALSSNGAASDVG</sequence>
<dbReference type="Gene3D" id="3.30.420.40">
    <property type="match status" value="2"/>
</dbReference>
<dbReference type="Proteomes" id="UP000032673">
    <property type="component" value="Unassembled WGS sequence"/>
</dbReference>
<feature type="compositionally biased region" description="Low complexity" evidence="1">
    <location>
        <begin position="347"/>
        <end position="361"/>
    </location>
</feature>
<comment type="caution">
    <text evidence="4">The sequence shown here is derived from an EMBL/GenBank/DDBJ whole genome shotgun (WGS) entry which is preliminary data.</text>
</comment>
<organism evidence="4 6">
    <name type="scientific">Acetobacter indonesiensis</name>
    <dbReference type="NCBI Taxonomy" id="104101"/>
    <lineage>
        <taxon>Bacteria</taxon>
        <taxon>Pseudomonadati</taxon>
        <taxon>Pseudomonadota</taxon>
        <taxon>Alphaproteobacteria</taxon>
        <taxon>Acetobacterales</taxon>
        <taxon>Acetobacteraceae</taxon>
        <taxon>Acetobacter</taxon>
    </lineage>
</organism>
<evidence type="ECO:0000313" key="5">
    <source>
        <dbReference type="Proteomes" id="UP000032673"/>
    </source>
</evidence>
<keyword evidence="4" id="KW-0418">Kinase</keyword>
<dbReference type="EMBL" id="BJXQ01000005">
    <property type="protein sequence ID" value="GEN03211.1"/>
    <property type="molecule type" value="Genomic_DNA"/>
</dbReference>
<evidence type="ECO:0000313" key="6">
    <source>
        <dbReference type="Proteomes" id="UP000321104"/>
    </source>
</evidence>
<keyword evidence="5" id="KW-1185">Reference proteome</keyword>
<dbReference type="GO" id="GO:0016301">
    <property type="term" value="F:kinase activity"/>
    <property type="evidence" value="ECO:0007669"/>
    <property type="project" value="UniProtKB-KW"/>
</dbReference>
<evidence type="ECO:0000259" key="2">
    <source>
        <dbReference type="Pfam" id="PF01869"/>
    </source>
</evidence>
<gene>
    <name evidence="3" type="ORF">Abin_060_172</name>
    <name evidence="4" type="ORF">AIN02nite_12360</name>
</gene>
<evidence type="ECO:0000256" key="1">
    <source>
        <dbReference type="SAM" id="MobiDB-lite"/>
    </source>
</evidence>
<dbReference type="AlphaFoldDB" id="A0A6N3T1Y0"/>
<dbReference type="RefSeq" id="WP_255319299.1">
    <property type="nucleotide sequence ID" value="NZ_BAMW01000057.1"/>
</dbReference>
<dbReference type="InterPro" id="IPR002731">
    <property type="entry name" value="ATPase_BadF"/>
</dbReference>
<dbReference type="InterPro" id="IPR052519">
    <property type="entry name" value="Euk-type_GlcNAc_Kinase"/>
</dbReference>
<feature type="region of interest" description="Disordered" evidence="1">
    <location>
        <begin position="334"/>
        <end position="361"/>
    </location>
</feature>
<evidence type="ECO:0000313" key="4">
    <source>
        <dbReference type="EMBL" id="GEN03211.1"/>
    </source>
</evidence>
<proteinExistence type="predicted"/>